<feature type="region of interest" description="Disordered" evidence="1">
    <location>
        <begin position="341"/>
        <end position="367"/>
    </location>
</feature>
<dbReference type="Proteomes" id="UP000467700">
    <property type="component" value="Unassembled WGS sequence"/>
</dbReference>
<proteinExistence type="predicted"/>
<sequence length="399" mass="46130">MLDSFLWSRDLPLEVFVFNRTSVSDQTRESSDSQLQAANLEYARVQAITTALIPHVSRCKLLRFELVYPTSVPPAALFLQHHPTRLQELVLLPGGGKIPSLPFVVKVDCPWTISEFFTPLPSFRQLKCLVLDAFTFMSLGRAFKGSLKELKGWALRLEVSTYTFQPARMDPSSIRFTIEEFVDYLRTLRPEFLTLRDLLIANPKITHAEYLPTHAKHYSPIYVPLLFENVSKKIISKCLPVCDLQTDSITFRSCDIPPMDEFYALYLKLDHIPEWTDLEGVLELWEGRELTIKSSACFNDSLLAWLSDNRHCARHLDALKLYDCHSFSIEALKEFIDTRTQEIDEDSEEDSEDSDDDNEARDIREYTYRAEVKPSRMRIDHGLRDMLNTFRSQSTDTRV</sequence>
<keyword evidence="3" id="KW-1185">Reference proteome</keyword>
<evidence type="ECO:0000313" key="2">
    <source>
        <dbReference type="EMBL" id="CAA7266122.1"/>
    </source>
</evidence>
<evidence type="ECO:0000256" key="1">
    <source>
        <dbReference type="SAM" id="MobiDB-lite"/>
    </source>
</evidence>
<reference evidence="2 3" key="1">
    <citation type="submission" date="2020-01" db="EMBL/GenBank/DDBJ databases">
        <authorList>
            <person name="Gupta K D."/>
        </authorList>
    </citation>
    <scope>NUCLEOTIDE SEQUENCE [LARGE SCALE GENOMIC DNA]</scope>
</reference>
<dbReference type="OrthoDB" id="3001771at2759"/>
<comment type="caution">
    <text evidence="2">The sequence shown here is derived from an EMBL/GenBank/DDBJ whole genome shotgun (WGS) entry which is preliminary data.</text>
</comment>
<name>A0A8S0X3N0_CYCAE</name>
<dbReference type="EMBL" id="CACVBS010000052">
    <property type="protein sequence ID" value="CAA7266122.1"/>
    <property type="molecule type" value="Genomic_DNA"/>
</dbReference>
<feature type="compositionally biased region" description="Acidic residues" evidence="1">
    <location>
        <begin position="343"/>
        <end position="359"/>
    </location>
</feature>
<gene>
    <name evidence="2" type="ORF">AAE3_LOCUS8350</name>
</gene>
<organism evidence="2 3">
    <name type="scientific">Cyclocybe aegerita</name>
    <name type="common">Black poplar mushroom</name>
    <name type="synonym">Agrocybe aegerita</name>
    <dbReference type="NCBI Taxonomy" id="1973307"/>
    <lineage>
        <taxon>Eukaryota</taxon>
        <taxon>Fungi</taxon>
        <taxon>Dikarya</taxon>
        <taxon>Basidiomycota</taxon>
        <taxon>Agaricomycotina</taxon>
        <taxon>Agaricomycetes</taxon>
        <taxon>Agaricomycetidae</taxon>
        <taxon>Agaricales</taxon>
        <taxon>Agaricineae</taxon>
        <taxon>Bolbitiaceae</taxon>
        <taxon>Cyclocybe</taxon>
    </lineage>
</organism>
<accession>A0A8S0X3N0</accession>
<protein>
    <submittedName>
        <fullName evidence="2">Uncharacterized protein</fullName>
    </submittedName>
</protein>
<evidence type="ECO:0000313" key="3">
    <source>
        <dbReference type="Proteomes" id="UP000467700"/>
    </source>
</evidence>
<dbReference type="AlphaFoldDB" id="A0A8S0X3N0"/>